<dbReference type="SUPFAM" id="SSF55856">
    <property type="entry name" value="Cytochrome b5-like heme/steroid binding domain"/>
    <property type="match status" value="1"/>
</dbReference>
<feature type="non-terminal residue" evidence="3">
    <location>
        <position position="1"/>
    </location>
</feature>
<proteinExistence type="predicted"/>
<dbReference type="InterPro" id="IPR001199">
    <property type="entry name" value="Cyt_B5-like_heme/steroid-bd"/>
</dbReference>
<dbReference type="InterPro" id="IPR053100">
    <property type="entry name" value="Cytochrome_b5-related"/>
</dbReference>
<dbReference type="Gene3D" id="3.10.120.10">
    <property type="entry name" value="Cytochrome b5-like heme/steroid binding domain"/>
    <property type="match status" value="1"/>
</dbReference>
<sequence length="511" mass="59354">MEKSKSSIPGFENFPGREVKFKTPYTFLEARRKTDGAEGLWRIRNNLYDLEGFAKFHPGGEEWIRLTKGTDITEIFESHHLTDKAAKLLPKYLVREAASPRKLPITFETNGFFSTFKRRALDALKHVDFHRPSRKTNFIADFLVGTTVLLSLAVAYTQSYLIVVPAGIFLAWTTVIGHNYFHMRNTFRMYYFDLSTMSSKDWRITHAMSHHVYPNTLWDYEIYSFEPFLFWLPDPTKSTLSGVVSQLASPLIWALGFYEQAIKRYYSVFLEYKRFEFRDAVPFFLPMSMSLFAPSVLVAVKLWLLIILAGSFVFFMIGVNAAHHHPDIFHDGDIYRDDFDWGILELDAVRERTVIDDSDFLVLTNFGLHGLHHLLPTVDHCYLPLCEKAFKKTCKEFGISTEKFSQWELVKGQFKQIVQLEPQSKPELLSKEKFQKSACNLPFICISLFGNLISWQGFTIGLQVEAWRECGTIQLGLERRSVWLENFRKDQCYYYYYFHLGSFTAVGHGSP</sequence>
<dbReference type="PROSITE" id="PS50255">
    <property type="entry name" value="CYTOCHROME_B5_2"/>
    <property type="match status" value="1"/>
</dbReference>
<dbReference type="GO" id="GO:0006629">
    <property type="term" value="P:lipid metabolic process"/>
    <property type="evidence" value="ECO:0007669"/>
    <property type="project" value="InterPro"/>
</dbReference>
<reference evidence="3" key="1">
    <citation type="submission" date="2020-07" db="EMBL/GenBank/DDBJ databases">
        <authorList>
            <person name="Nazaruddin N."/>
        </authorList>
    </citation>
    <scope>NUCLEOTIDE SEQUENCE</scope>
</reference>
<organism evidence="3 4">
    <name type="scientific">Heterotrigona itama</name>
    <dbReference type="NCBI Taxonomy" id="395501"/>
    <lineage>
        <taxon>Eukaryota</taxon>
        <taxon>Metazoa</taxon>
        <taxon>Ecdysozoa</taxon>
        <taxon>Arthropoda</taxon>
        <taxon>Hexapoda</taxon>
        <taxon>Insecta</taxon>
        <taxon>Pterygota</taxon>
        <taxon>Neoptera</taxon>
        <taxon>Endopterygota</taxon>
        <taxon>Hymenoptera</taxon>
        <taxon>Apocrita</taxon>
        <taxon>Aculeata</taxon>
        <taxon>Apoidea</taxon>
        <taxon>Anthophila</taxon>
        <taxon>Apidae</taxon>
        <taxon>Heterotrigona</taxon>
    </lineage>
</organism>
<protein>
    <recommendedName>
        <fullName evidence="2">Cytochrome b5 heme-binding domain-containing protein</fullName>
    </recommendedName>
</protein>
<evidence type="ECO:0000313" key="4">
    <source>
        <dbReference type="Proteomes" id="UP000752696"/>
    </source>
</evidence>
<dbReference type="SMART" id="SM01117">
    <property type="entry name" value="Cyt-b5"/>
    <property type="match status" value="1"/>
</dbReference>
<evidence type="ECO:0000313" key="3">
    <source>
        <dbReference type="EMBL" id="CAD1471063.1"/>
    </source>
</evidence>
<dbReference type="OrthoDB" id="260519at2759"/>
<dbReference type="Proteomes" id="UP000752696">
    <property type="component" value="Unassembled WGS sequence"/>
</dbReference>
<dbReference type="PANTHER" id="PTHR16740:SF1">
    <property type="entry name" value="CYTOCHROME B5-RELATED PROTEIN-RELATED"/>
    <property type="match status" value="1"/>
</dbReference>
<accession>A0A6V7GXH5</accession>
<keyword evidence="4" id="KW-1185">Reference proteome</keyword>
<name>A0A6V7GXH5_9HYME</name>
<evidence type="ECO:0000256" key="1">
    <source>
        <dbReference type="SAM" id="Phobius"/>
    </source>
</evidence>
<feature type="transmembrane region" description="Helical" evidence="1">
    <location>
        <begin position="162"/>
        <end position="181"/>
    </location>
</feature>
<dbReference type="InterPro" id="IPR036400">
    <property type="entry name" value="Cyt_B5-like_heme/steroid_sf"/>
</dbReference>
<gene>
    <name evidence="3" type="ORF">MHI_LOCUS211124</name>
</gene>
<dbReference type="PANTHER" id="PTHR16740">
    <property type="entry name" value="CYTOCHROME B5-RELATED PROTEIN-RELATED"/>
    <property type="match status" value="1"/>
</dbReference>
<evidence type="ECO:0000259" key="2">
    <source>
        <dbReference type="PROSITE" id="PS50255"/>
    </source>
</evidence>
<feature type="transmembrane region" description="Helical" evidence="1">
    <location>
        <begin position="303"/>
        <end position="322"/>
    </location>
</feature>
<dbReference type="Pfam" id="PF00487">
    <property type="entry name" value="FA_desaturase"/>
    <property type="match status" value="1"/>
</dbReference>
<keyword evidence="1" id="KW-1133">Transmembrane helix</keyword>
<keyword evidence="1" id="KW-0812">Transmembrane</keyword>
<dbReference type="EMBL" id="CAJDYZ010004200">
    <property type="protein sequence ID" value="CAD1471063.1"/>
    <property type="molecule type" value="Genomic_DNA"/>
</dbReference>
<comment type="caution">
    <text evidence="3">The sequence shown here is derived from an EMBL/GenBank/DDBJ whole genome shotgun (WGS) entry which is preliminary data.</text>
</comment>
<dbReference type="Pfam" id="PF00173">
    <property type="entry name" value="Cyt-b5"/>
    <property type="match status" value="1"/>
</dbReference>
<keyword evidence="1" id="KW-0472">Membrane</keyword>
<feature type="domain" description="Cytochrome b5 heme-binding" evidence="2">
    <location>
        <begin position="22"/>
        <end position="98"/>
    </location>
</feature>
<feature type="transmembrane region" description="Helical" evidence="1">
    <location>
        <begin position="138"/>
        <end position="156"/>
    </location>
</feature>
<dbReference type="InterPro" id="IPR005804">
    <property type="entry name" value="FA_desaturase_dom"/>
</dbReference>
<dbReference type="AlphaFoldDB" id="A0A6V7GXH5"/>